<dbReference type="GO" id="GO:0016705">
    <property type="term" value="F:oxidoreductase activity, acting on paired donors, with incorporation or reduction of molecular oxygen"/>
    <property type="evidence" value="ECO:0007669"/>
    <property type="project" value="InterPro"/>
</dbReference>
<evidence type="ECO:0000313" key="1">
    <source>
        <dbReference type="EMBL" id="KAK7033940.1"/>
    </source>
</evidence>
<protein>
    <submittedName>
        <fullName evidence="1">Uncharacterized protein</fullName>
    </submittedName>
</protein>
<sequence>MFFGGNLIASEGDEWKRYWKVVAPDRNGKLVWDEAVRVVDDLFKDVWGEKKVIKVDHGVDITLPERRNSEINAERFDLFSGLADMNDESDQPLTTREVIGNVFLLLVAGHEVCFLCLGGLELKSLDDMH</sequence>
<organism evidence="1 2">
    <name type="scientific">Paramarasmius palmivorus</name>
    <dbReference type="NCBI Taxonomy" id="297713"/>
    <lineage>
        <taxon>Eukaryota</taxon>
        <taxon>Fungi</taxon>
        <taxon>Dikarya</taxon>
        <taxon>Basidiomycota</taxon>
        <taxon>Agaricomycotina</taxon>
        <taxon>Agaricomycetes</taxon>
        <taxon>Agaricomycetidae</taxon>
        <taxon>Agaricales</taxon>
        <taxon>Marasmiineae</taxon>
        <taxon>Marasmiaceae</taxon>
        <taxon>Paramarasmius</taxon>
    </lineage>
</organism>
<gene>
    <name evidence="1" type="ORF">VNI00_012567</name>
</gene>
<dbReference type="AlphaFoldDB" id="A0AAW0C5K6"/>
<dbReference type="GO" id="GO:0005506">
    <property type="term" value="F:iron ion binding"/>
    <property type="evidence" value="ECO:0007669"/>
    <property type="project" value="InterPro"/>
</dbReference>
<dbReference type="SUPFAM" id="SSF48264">
    <property type="entry name" value="Cytochrome P450"/>
    <property type="match status" value="1"/>
</dbReference>
<dbReference type="EMBL" id="JAYKXP010000059">
    <property type="protein sequence ID" value="KAK7033940.1"/>
    <property type="molecule type" value="Genomic_DNA"/>
</dbReference>
<keyword evidence="2" id="KW-1185">Reference proteome</keyword>
<comment type="caution">
    <text evidence="1">The sequence shown here is derived from an EMBL/GenBank/DDBJ whole genome shotgun (WGS) entry which is preliminary data.</text>
</comment>
<dbReference type="Gene3D" id="1.10.630.10">
    <property type="entry name" value="Cytochrome P450"/>
    <property type="match status" value="1"/>
</dbReference>
<reference evidence="1 2" key="1">
    <citation type="submission" date="2024-01" db="EMBL/GenBank/DDBJ databases">
        <title>A draft genome for a cacao thread blight-causing isolate of Paramarasmius palmivorus.</title>
        <authorList>
            <person name="Baruah I.K."/>
            <person name="Bukari Y."/>
            <person name="Amoako-Attah I."/>
            <person name="Meinhardt L.W."/>
            <person name="Bailey B.A."/>
            <person name="Cohen S.P."/>
        </authorList>
    </citation>
    <scope>NUCLEOTIDE SEQUENCE [LARGE SCALE GENOMIC DNA]</scope>
    <source>
        <strain evidence="1 2">GH-12</strain>
    </source>
</reference>
<evidence type="ECO:0000313" key="2">
    <source>
        <dbReference type="Proteomes" id="UP001383192"/>
    </source>
</evidence>
<dbReference type="Proteomes" id="UP001383192">
    <property type="component" value="Unassembled WGS sequence"/>
</dbReference>
<dbReference type="InterPro" id="IPR036396">
    <property type="entry name" value="Cyt_P450_sf"/>
</dbReference>
<accession>A0AAW0C5K6</accession>
<dbReference type="GO" id="GO:0020037">
    <property type="term" value="F:heme binding"/>
    <property type="evidence" value="ECO:0007669"/>
    <property type="project" value="InterPro"/>
</dbReference>
<name>A0AAW0C5K6_9AGAR</name>
<proteinExistence type="predicted"/>
<dbReference type="GO" id="GO:0004497">
    <property type="term" value="F:monooxygenase activity"/>
    <property type="evidence" value="ECO:0007669"/>
    <property type="project" value="InterPro"/>
</dbReference>